<evidence type="ECO:0000256" key="2">
    <source>
        <dbReference type="ARBA" id="ARBA00022963"/>
    </source>
</evidence>
<dbReference type="SUPFAM" id="SSF52151">
    <property type="entry name" value="FabD/lysophospholipase-like"/>
    <property type="match status" value="1"/>
</dbReference>
<proteinExistence type="predicted"/>
<dbReference type="Pfam" id="PF01734">
    <property type="entry name" value="Patatin"/>
    <property type="match status" value="1"/>
</dbReference>
<dbReference type="OrthoDB" id="630895at2759"/>
<dbReference type="EMBL" id="KN831777">
    <property type="protein sequence ID" value="KIM42914.1"/>
    <property type="molecule type" value="Genomic_DNA"/>
</dbReference>
<evidence type="ECO:0000256" key="3">
    <source>
        <dbReference type="ARBA" id="ARBA00023098"/>
    </source>
</evidence>
<dbReference type="InterPro" id="IPR002641">
    <property type="entry name" value="PNPLA_dom"/>
</dbReference>
<dbReference type="GO" id="GO:0016042">
    <property type="term" value="P:lipid catabolic process"/>
    <property type="evidence" value="ECO:0007669"/>
    <property type="project" value="UniProtKB-KW"/>
</dbReference>
<keyword evidence="2" id="KW-0442">Lipid degradation</keyword>
<dbReference type="HOGENOM" id="CLU_885824_0_0_1"/>
<dbReference type="PANTHER" id="PTHR24185">
    <property type="entry name" value="CALCIUM-INDEPENDENT PHOSPHOLIPASE A2-GAMMA"/>
    <property type="match status" value="1"/>
</dbReference>
<dbReference type="Proteomes" id="UP000053424">
    <property type="component" value="Unassembled WGS sequence"/>
</dbReference>
<dbReference type="PANTHER" id="PTHR24185:SF1">
    <property type="entry name" value="CALCIUM-INDEPENDENT PHOSPHOLIPASE A2-GAMMA"/>
    <property type="match status" value="1"/>
</dbReference>
<name>A0A0C3CFE4_HEBCY</name>
<dbReference type="Gene3D" id="3.40.1090.10">
    <property type="entry name" value="Cytosolic phospholipase A2 catalytic domain"/>
    <property type="match status" value="1"/>
</dbReference>
<organism evidence="5 6">
    <name type="scientific">Hebeloma cylindrosporum</name>
    <dbReference type="NCBI Taxonomy" id="76867"/>
    <lineage>
        <taxon>Eukaryota</taxon>
        <taxon>Fungi</taxon>
        <taxon>Dikarya</taxon>
        <taxon>Basidiomycota</taxon>
        <taxon>Agaricomycotina</taxon>
        <taxon>Agaricomycetes</taxon>
        <taxon>Agaricomycetidae</taxon>
        <taxon>Agaricales</taxon>
        <taxon>Agaricineae</taxon>
        <taxon>Hymenogastraceae</taxon>
        <taxon>Hebeloma</taxon>
    </lineage>
</organism>
<evidence type="ECO:0000259" key="4">
    <source>
        <dbReference type="Pfam" id="PF01734"/>
    </source>
</evidence>
<dbReference type="GO" id="GO:0019369">
    <property type="term" value="P:arachidonate metabolic process"/>
    <property type="evidence" value="ECO:0007669"/>
    <property type="project" value="TreeGrafter"/>
</dbReference>
<reference evidence="5 6" key="1">
    <citation type="submission" date="2014-04" db="EMBL/GenBank/DDBJ databases">
        <authorList>
            <consortium name="DOE Joint Genome Institute"/>
            <person name="Kuo A."/>
            <person name="Gay G."/>
            <person name="Dore J."/>
            <person name="Kohler A."/>
            <person name="Nagy L.G."/>
            <person name="Floudas D."/>
            <person name="Copeland A."/>
            <person name="Barry K.W."/>
            <person name="Cichocki N."/>
            <person name="Veneault-Fourrey C."/>
            <person name="LaButti K."/>
            <person name="Lindquist E.A."/>
            <person name="Lipzen A."/>
            <person name="Lundell T."/>
            <person name="Morin E."/>
            <person name="Murat C."/>
            <person name="Sun H."/>
            <person name="Tunlid A."/>
            <person name="Henrissat B."/>
            <person name="Grigoriev I.V."/>
            <person name="Hibbett D.S."/>
            <person name="Martin F."/>
            <person name="Nordberg H.P."/>
            <person name="Cantor M.N."/>
            <person name="Hua S.X."/>
        </authorList>
    </citation>
    <scope>NUCLEOTIDE SEQUENCE [LARGE SCALE GENOMIC DNA]</scope>
    <source>
        <strain evidence="6">h7</strain>
    </source>
</reference>
<protein>
    <recommendedName>
        <fullName evidence="4">PNPLA domain-containing protein</fullName>
    </recommendedName>
</protein>
<dbReference type="STRING" id="686832.A0A0C3CFE4"/>
<reference evidence="6" key="2">
    <citation type="submission" date="2015-01" db="EMBL/GenBank/DDBJ databases">
        <title>Evolutionary Origins and Diversification of the Mycorrhizal Mutualists.</title>
        <authorList>
            <consortium name="DOE Joint Genome Institute"/>
            <consortium name="Mycorrhizal Genomics Consortium"/>
            <person name="Kohler A."/>
            <person name="Kuo A."/>
            <person name="Nagy L.G."/>
            <person name="Floudas D."/>
            <person name="Copeland A."/>
            <person name="Barry K.W."/>
            <person name="Cichocki N."/>
            <person name="Veneault-Fourrey C."/>
            <person name="LaButti K."/>
            <person name="Lindquist E.A."/>
            <person name="Lipzen A."/>
            <person name="Lundell T."/>
            <person name="Morin E."/>
            <person name="Murat C."/>
            <person name="Riley R."/>
            <person name="Ohm R."/>
            <person name="Sun H."/>
            <person name="Tunlid A."/>
            <person name="Henrissat B."/>
            <person name="Grigoriev I.V."/>
            <person name="Hibbett D.S."/>
            <person name="Martin F."/>
        </authorList>
    </citation>
    <scope>NUCLEOTIDE SEQUENCE [LARGE SCALE GENOMIC DNA]</scope>
    <source>
        <strain evidence="6">h7</strain>
    </source>
</reference>
<gene>
    <name evidence="5" type="ORF">M413DRAFT_125490</name>
</gene>
<dbReference type="AlphaFoldDB" id="A0A0C3CFE4"/>
<dbReference type="GO" id="GO:0047499">
    <property type="term" value="F:calcium-independent phospholipase A2 activity"/>
    <property type="evidence" value="ECO:0007669"/>
    <property type="project" value="TreeGrafter"/>
</dbReference>
<evidence type="ECO:0000313" key="6">
    <source>
        <dbReference type="Proteomes" id="UP000053424"/>
    </source>
</evidence>
<accession>A0A0C3CFE4</accession>
<feature type="domain" description="PNPLA" evidence="4">
    <location>
        <begin position="8"/>
        <end position="207"/>
    </location>
</feature>
<dbReference type="GO" id="GO:0046486">
    <property type="term" value="P:glycerolipid metabolic process"/>
    <property type="evidence" value="ECO:0007669"/>
    <property type="project" value="UniProtKB-ARBA"/>
</dbReference>
<evidence type="ECO:0000313" key="5">
    <source>
        <dbReference type="EMBL" id="KIM42914.1"/>
    </source>
</evidence>
<evidence type="ECO:0000256" key="1">
    <source>
        <dbReference type="ARBA" id="ARBA00022801"/>
    </source>
</evidence>
<dbReference type="InterPro" id="IPR016035">
    <property type="entry name" value="Acyl_Trfase/lysoPLipase"/>
</dbReference>
<keyword evidence="3" id="KW-0443">Lipid metabolism</keyword>
<keyword evidence="1" id="KW-0378">Hydrolase</keyword>
<dbReference type="GO" id="GO:0016020">
    <property type="term" value="C:membrane"/>
    <property type="evidence" value="ECO:0007669"/>
    <property type="project" value="TreeGrafter"/>
</dbReference>
<keyword evidence="6" id="KW-1185">Reference proteome</keyword>
<sequence length="314" mass="34265">MGKVARILSLDGCGFRGRVQLLVLDELMKRMQASDPSTYPVTPRPCEVFDLICGTATGGLIAILVGRLGMSCSNAIAAYDQLEEKLFSGINSLADLAATLASPNAFNTDSFRQLLQTLVQNNADTSVQPATERLFMQANDTHTRRCKTFVTVVSANAVDDKDAYRIRSYADPKPVRDPEIVPGHRWQIWEAAVGTVSCPRLFSPFELQAQSLFQAANASGFSNPSMIAYTEALDLFGNDAEVTLVSLGMGLRNRHDYSSPTVTSIDDMIASLGSALQNQIQEARLRNFVAQTQLVATGTRIKDLRVADRIRRAG</sequence>